<keyword evidence="11" id="KW-1185">Reference proteome</keyword>
<proteinExistence type="inferred from homology"/>
<dbReference type="Proteomes" id="UP000009005">
    <property type="component" value="Chromosome"/>
</dbReference>
<dbReference type="RefSeq" id="WP_014849983.1">
    <property type="nucleotide sequence ID" value="NC_018149.1"/>
</dbReference>
<dbReference type="SUPFAM" id="SSF53335">
    <property type="entry name" value="S-adenosyl-L-methionine-dependent methyltransferases"/>
    <property type="match status" value="1"/>
</dbReference>
<dbReference type="Pfam" id="PF02384">
    <property type="entry name" value="N6_Mtase"/>
    <property type="match status" value="1"/>
</dbReference>
<evidence type="ECO:0000259" key="8">
    <source>
        <dbReference type="Pfam" id="PF02384"/>
    </source>
</evidence>
<comment type="similarity">
    <text evidence="1">Belongs to the N(4)/N(6)-methyltransferase family.</text>
</comment>
<evidence type="ECO:0000256" key="4">
    <source>
        <dbReference type="ARBA" id="ARBA00022679"/>
    </source>
</evidence>
<dbReference type="HOGENOM" id="CLU_527670_0_0_14"/>
<evidence type="ECO:0000259" key="9">
    <source>
        <dbReference type="Pfam" id="PF12161"/>
    </source>
</evidence>
<dbReference type="KEGG" id="mwe:WEN_02430"/>
<sequence length="516" mass="60132">MSSIFTTKQWFEKLMNFQGSLGIFEYGEIITSLFLLKHLDGRFKSQREKIKQEGREEELEESISYLSDGITYLPKEARWAEIREKSKEAHLGVCLDEAFELIQEEDPRLEGVIRRNCFTHSKLQKGNLNTLMDVVEGMYGAEESEERFIQKFQELLNEFAKKAGKVEKDYKHTELTASKLLVALLEPDRGRIYDPCFGTASLLLEAAKYIKKDQEHLDDVSFYGQELSEPMQKLAKINFAINGAELFSKEPACTFHNDQHLDLAGKVDYIVTSPPANQPDWRSEAGLIEDERWEKYGIPPANNANYAWVTHIIHKLSRNGIAALFFPQRSLYSLGDEKRIRQKIIEEDLVEAVILLPKRIVYNDDKQLSILVINNNKNRRTIKFQGQERTFRDRGGEVLFIDARKIAGIKVEGDLQLSLEDISKIVATFKSWRYEFSGSEMEDIEKIRHKRVTLQEIRETDYSLFLDKYLLYDSGEEKQDLSSLIEKKKEIERNLLILFETEEEKKRRVQEFLRRS</sequence>
<dbReference type="InterPro" id="IPR029063">
    <property type="entry name" value="SAM-dependent_MTases_sf"/>
</dbReference>
<dbReference type="GO" id="GO:0009307">
    <property type="term" value="P:DNA restriction-modification system"/>
    <property type="evidence" value="ECO:0007669"/>
    <property type="project" value="UniProtKB-KW"/>
</dbReference>
<evidence type="ECO:0000313" key="11">
    <source>
        <dbReference type="Proteomes" id="UP000009005"/>
    </source>
</evidence>
<evidence type="ECO:0000313" key="10">
    <source>
        <dbReference type="EMBL" id="AFN65273.1"/>
    </source>
</evidence>
<dbReference type="PANTHER" id="PTHR42998:SF1">
    <property type="entry name" value="TYPE I RESTRICTION ENZYME HINDI METHYLASE SUBUNIT"/>
    <property type="match status" value="1"/>
</dbReference>
<dbReference type="PANTHER" id="PTHR42998">
    <property type="entry name" value="TYPE I RESTRICTION ENZYME HINDVIIP M PROTEIN-RELATED"/>
    <property type="match status" value="1"/>
</dbReference>
<dbReference type="GO" id="GO:0008170">
    <property type="term" value="F:N-methyltransferase activity"/>
    <property type="evidence" value="ECO:0007669"/>
    <property type="project" value="InterPro"/>
</dbReference>
<dbReference type="GO" id="GO:0009007">
    <property type="term" value="F:site-specific DNA-methyltransferase (adenine-specific) activity"/>
    <property type="evidence" value="ECO:0007669"/>
    <property type="project" value="UniProtKB-EC"/>
</dbReference>
<keyword evidence="5" id="KW-0949">S-adenosyl-L-methionine</keyword>
<comment type="catalytic activity">
    <reaction evidence="7">
        <text>a 2'-deoxyadenosine in DNA + S-adenosyl-L-methionine = an N(6)-methyl-2'-deoxyadenosine in DNA + S-adenosyl-L-homocysteine + H(+)</text>
        <dbReference type="Rhea" id="RHEA:15197"/>
        <dbReference type="Rhea" id="RHEA-COMP:12418"/>
        <dbReference type="Rhea" id="RHEA-COMP:12419"/>
        <dbReference type="ChEBI" id="CHEBI:15378"/>
        <dbReference type="ChEBI" id="CHEBI:57856"/>
        <dbReference type="ChEBI" id="CHEBI:59789"/>
        <dbReference type="ChEBI" id="CHEBI:90615"/>
        <dbReference type="ChEBI" id="CHEBI:90616"/>
        <dbReference type="EC" id="2.1.1.72"/>
    </reaction>
</comment>
<dbReference type="AlphaFoldDB" id="I6Z6S3"/>
<dbReference type="InterPro" id="IPR022749">
    <property type="entry name" value="D12N6_MeTrfase_N"/>
</dbReference>
<dbReference type="OrthoDB" id="9814572at2"/>
<dbReference type="GO" id="GO:0003677">
    <property type="term" value="F:DNA binding"/>
    <property type="evidence" value="ECO:0007669"/>
    <property type="project" value="InterPro"/>
</dbReference>
<dbReference type="REBASE" id="53471">
    <property type="entry name" value="M.MweMORF2430P"/>
</dbReference>
<dbReference type="EMBL" id="CP003703">
    <property type="protein sequence ID" value="AFN65273.1"/>
    <property type="molecule type" value="Genomic_DNA"/>
</dbReference>
<dbReference type="InterPro" id="IPR003356">
    <property type="entry name" value="DNA_methylase_A-5"/>
</dbReference>
<feature type="domain" description="N6 adenine-specific DNA methyltransferase N-terminal" evidence="9">
    <location>
        <begin position="22"/>
        <end position="135"/>
    </location>
</feature>
<dbReference type="InterPro" id="IPR038333">
    <property type="entry name" value="T1MK-like_N_sf"/>
</dbReference>
<name>I6Z6S3_MYCWM</name>
<organism evidence="10 11">
    <name type="scientific">Mycoplasma wenyonii (strain Massachusetts)</name>
    <name type="common">Eperythrozoon wenyonii</name>
    <dbReference type="NCBI Taxonomy" id="1197325"/>
    <lineage>
        <taxon>Bacteria</taxon>
        <taxon>Bacillati</taxon>
        <taxon>Mycoplasmatota</taxon>
        <taxon>Mollicutes</taxon>
        <taxon>Mycoplasmataceae</taxon>
        <taxon>Mycoplasma</taxon>
    </lineage>
</organism>
<dbReference type="Gene3D" id="1.20.1260.30">
    <property type="match status" value="1"/>
</dbReference>
<dbReference type="GO" id="GO:0032259">
    <property type="term" value="P:methylation"/>
    <property type="evidence" value="ECO:0007669"/>
    <property type="project" value="UniProtKB-KW"/>
</dbReference>
<dbReference type="InterPro" id="IPR052916">
    <property type="entry name" value="Type-I_RE_MTase_Subunit"/>
</dbReference>
<evidence type="ECO:0000256" key="5">
    <source>
        <dbReference type="ARBA" id="ARBA00022691"/>
    </source>
</evidence>
<dbReference type="EC" id="2.1.1.72" evidence="2"/>
<protein>
    <recommendedName>
        <fullName evidence="2">site-specific DNA-methyltransferase (adenine-specific)</fullName>
        <ecNumber evidence="2">2.1.1.72</ecNumber>
    </recommendedName>
</protein>
<evidence type="ECO:0000256" key="6">
    <source>
        <dbReference type="ARBA" id="ARBA00022747"/>
    </source>
</evidence>
<keyword evidence="6" id="KW-0680">Restriction system</keyword>
<dbReference type="PRINTS" id="PR00507">
    <property type="entry name" value="N12N6MTFRASE"/>
</dbReference>
<dbReference type="PATRIC" id="fig|1197325.3.peg.523"/>
<reference evidence="10 11" key="1">
    <citation type="journal article" date="2012" name="J. Bacteriol.">
        <title>Complete genome sequence of Mycoplasma wenyonii strain Massachusetts.</title>
        <authorList>
            <person name="Dos Santos A.P."/>
            <person name="Guimaraes A.M."/>
            <person name="do Nascimento N.C."/>
            <person name="Sanmiguel P.J."/>
            <person name="Messick J.B."/>
        </authorList>
    </citation>
    <scope>NUCLEOTIDE SEQUENCE [LARGE SCALE GENOMIC DNA]</scope>
    <source>
        <strain evidence="10 11">Massachusetts</strain>
    </source>
</reference>
<keyword evidence="4" id="KW-0808">Transferase</keyword>
<dbReference type="SMR" id="I6Z6S3"/>
<gene>
    <name evidence="10" type="ordered locus">WEN_02430</name>
</gene>
<accession>I6Z6S3</accession>
<dbReference type="Pfam" id="PF12161">
    <property type="entry name" value="HsdM_N"/>
    <property type="match status" value="1"/>
</dbReference>
<evidence type="ECO:0000256" key="7">
    <source>
        <dbReference type="ARBA" id="ARBA00047942"/>
    </source>
</evidence>
<dbReference type="Gene3D" id="3.40.50.150">
    <property type="entry name" value="Vaccinia Virus protein VP39"/>
    <property type="match status" value="1"/>
</dbReference>
<dbReference type="STRING" id="1197325.WEN_02430"/>
<evidence type="ECO:0000256" key="1">
    <source>
        <dbReference type="ARBA" id="ARBA00006594"/>
    </source>
</evidence>
<evidence type="ECO:0000256" key="3">
    <source>
        <dbReference type="ARBA" id="ARBA00022603"/>
    </source>
</evidence>
<keyword evidence="3" id="KW-0489">Methyltransferase</keyword>
<evidence type="ECO:0000256" key="2">
    <source>
        <dbReference type="ARBA" id="ARBA00011900"/>
    </source>
</evidence>
<feature type="domain" description="DNA methylase adenine-specific" evidence="8">
    <location>
        <begin position="152"/>
        <end position="471"/>
    </location>
</feature>